<evidence type="ECO:0000313" key="1">
    <source>
        <dbReference type="EMBL" id="SEC13049.1"/>
    </source>
</evidence>
<organism evidence="1 2">
    <name type="scientific">Paramicrobacterium humi</name>
    <dbReference type="NCBI Taxonomy" id="640635"/>
    <lineage>
        <taxon>Bacteria</taxon>
        <taxon>Bacillati</taxon>
        <taxon>Actinomycetota</taxon>
        <taxon>Actinomycetes</taxon>
        <taxon>Micrococcales</taxon>
        <taxon>Microbacteriaceae</taxon>
        <taxon>Paramicrobacterium</taxon>
    </lineage>
</organism>
<dbReference type="Proteomes" id="UP000199183">
    <property type="component" value="Unassembled WGS sequence"/>
</dbReference>
<protein>
    <submittedName>
        <fullName evidence="1">Uncharacterized protein</fullName>
    </submittedName>
</protein>
<evidence type="ECO:0000313" key="2">
    <source>
        <dbReference type="Proteomes" id="UP000199183"/>
    </source>
</evidence>
<name>A0A1H4Q0A5_9MICO</name>
<reference evidence="1 2" key="1">
    <citation type="submission" date="2016-10" db="EMBL/GenBank/DDBJ databases">
        <authorList>
            <person name="de Groot N.N."/>
        </authorList>
    </citation>
    <scope>NUCLEOTIDE SEQUENCE [LARGE SCALE GENOMIC DNA]</scope>
    <source>
        <strain evidence="1 2">DSM 21799</strain>
    </source>
</reference>
<dbReference type="EMBL" id="FNRY01000001">
    <property type="protein sequence ID" value="SEC13049.1"/>
    <property type="molecule type" value="Genomic_DNA"/>
</dbReference>
<sequence length="97" mass="10590">MGVIVTMLGADASRDQMHAEGDYVQRDRSDISLDKLSDNEWRVCDRRVPVHDASSVLGLIEKTAEGYEVLAIEGGPKRSVEGSLDDAVEVFAVPSTR</sequence>
<dbReference type="AlphaFoldDB" id="A0A1H4Q0A5"/>
<accession>A0A1H4Q0A5</accession>
<gene>
    <name evidence="1" type="ORF">SAMN04489806_2673</name>
</gene>
<keyword evidence="2" id="KW-1185">Reference proteome</keyword>
<proteinExistence type="predicted"/>